<organism evidence="2 3">
    <name type="scientific">Riccia sorocarpa</name>
    <dbReference type="NCBI Taxonomy" id="122646"/>
    <lineage>
        <taxon>Eukaryota</taxon>
        <taxon>Viridiplantae</taxon>
        <taxon>Streptophyta</taxon>
        <taxon>Embryophyta</taxon>
        <taxon>Marchantiophyta</taxon>
        <taxon>Marchantiopsida</taxon>
        <taxon>Marchantiidae</taxon>
        <taxon>Marchantiales</taxon>
        <taxon>Ricciaceae</taxon>
        <taxon>Riccia</taxon>
    </lineage>
</organism>
<sequence length="304" mass="33374">MSGLTARPVAAVTGAVASSLGSGAAVGLGDAAVCRANFSPGGYAFKVRREKTARKLSWDLPFLQLTVQALCLILETVSQTTSSIVQLSPPVGLSDVDESGGLRALTRVSNQTKRENVFWGSEVTQQFGHPDCGSCGIKKSFLRCQSLAEDNQNISDEEIFAVQARELLGADEPQNFFDRLARAWSILFPNKRRSTSNAEIAKQRLKMILISDRCSVNDEAKRRIVNNIVGALSDFVEIEAEDKVQLSVSSDPDLGTVYSVSVPVRRVKPEYQEYSRDLQNVAISEEFRSLDLKLEYQSDSTEDE</sequence>
<dbReference type="AlphaFoldDB" id="A0ABD3I5A1"/>
<accession>A0ABD3I5A1</accession>
<protein>
    <recommendedName>
        <fullName evidence="4">Cell division topological specificity factor</fullName>
    </recommendedName>
</protein>
<dbReference type="EMBL" id="JBJQOH010000002">
    <property type="protein sequence ID" value="KAL3698912.1"/>
    <property type="molecule type" value="Genomic_DNA"/>
</dbReference>
<dbReference type="Gene3D" id="3.30.1070.10">
    <property type="entry name" value="Cell division topological specificity factor MinE"/>
    <property type="match status" value="1"/>
</dbReference>
<evidence type="ECO:0000313" key="2">
    <source>
        <dbReference type="EMBL" id="KAL3698912.1"/>
    </source>
</evidence>
<comment type="similarity">
    <text evidence="1">Belongs to the MinE family.</text>
</comment>
<evidence type="ECO:0000256" key="1">
    <source>
        <dbReference type="ARBA" id="ARBA00008168"/>
    </source>
</evidence>
<reference evidence="2 3" key="1">
    <citation type="submission" date="2024-09" db="EMBL/GenBank/DDBJ databases">
        <title>Chromosome-scale assembly of Riccia sorocarpa.</title>
        <authorList>
            <person name="Paukszto L."/>
        </authorList>
    </citation>
    <scope>NUCLEOTIDE SEQUENCE [LARGE SCALE GENOMIC DNA]</scope>
    <source>
        <strain evidence="2">LP-2024</strain>
        <tissue evidence="2">Aerial parts of the thallus</tissue>
    </source>
</reference>
<gene>
    <name evidence="2" type="ORF">R1sor_012988</name>
</gene>
<dbReference type="PANTHER" id="PTHR33404">
    <property type="entry name" value="CELL DIVISION TOPOLOGICAL SPECIFICITY FACTOR HOMOLOG, CHLOROPLASTIC"/>
    <property type="match status" value="1"/>
</dbReference>
<keyword evidence="3" id="KW-1185">Reference proteome</keyword>
<comment type="caution">
    <text evidence="2">The sequence shown here is derived from an EMBL/GenBank/DDBJ whole genome shotgun (WGS) entry which is preliminary data.</text>
</comment>
<dbReference type="PANTHER" id="PTHR33404:SF2">
    <property type="entry name" value="CELL DIVISION TOPOLOGICAL SPECIFICITY FACTOR HOMOLOG, CHLOROPLASTIC"/>
    <property type="match status" value="1"/>
</dbReference>
<evidence type="ECO:0008006" key="4">
    <source>
        <dbReference type="Google" id="ProtNLM"/>
    </source>
</evidence>
<dbReference type="Proteomes" id="UP001633002">
    <property type="component" value="Unassembled WGS sequence"/>
</dbReference>
<dbReference type="InterPro" id="IPR036707">
    <property type="entry name" value="MinE_sf"/>
</dbReference>
<dbReference type="Pfam" id="PF03776">
    <property type="entry name" value="MinE"/>
    <property type="match status" value="1"/>
</dbReference>
<name>A0ABD3I5A1_9MARC</name>
<dbReference type="InterPro" id="IPR005527">
    <property type="entry name" value="MinE"/>
</dbReference>
<evidence type="ECO:0000313" key="3">
    <source>
        <dbReference type="Proteomes" id="UP001633002"/>
    </source>
</evidence>
<proteinExistence type="inferred from homology"/>